<keyword evidence="9" id="KW-1185">Reference proteome</keyword>
<dbReference type="InterPro" id="IPR006096">
    <property type="entry name" value="Glu/Leu/Phe/Val/Trp_DH_C"/>
</dbReference>
<evidence type="ECO:0000256" key="5">
    <source>
        <dbReference type="PIRSR" id="PIRSR000188-2"/>
    </source>
</evidence>
<dbReference type="InterPro" id="IPR016211">
    <property type="entry name" value="Glu/Phe/Leu/Val/Trp_DH_bac/arc"/>
</dbReference>
<dbReference type="EMBL" id="JAGMWN010000004">
    <property type="protein sequence ID" value="MBP5857553.1"/>
    <property type="molecule type" value="Genomic_DNA"/>
</dbReference>
<organism evidence="8 9">
    <name type="scientific">Marivibrio halodurans</name>
    <dbReference type="NCBI Taxonomy" id="2039722"/>
    <lineage>
        <taxon>Bacteria</taxon>
        <taxon>Pseudomonadati</taxon>
        <taxon>Pseudomonadota</taxon>
        <taxon>Alphaproteobacteria</taxon>
        <taxon>Rhodospirillales</taxon>
        <taxon>Rhodospirillaceae</taxon>
        <taxon>Marivibrio</taxon>
    </lineage>
</organism>
<dbReference type="InterPro" id="IPR006097">
    <property type="entry name" value="Glu/Leu/Phe/Val/Trp_DH_dimer"/>
</dbReference>
<evidence type="ECO:0000256" key="3">
    <source>
        <dbReference type="ARBA" id="ARBA00023027"/>
    </source>
</evidence>
<evidence type="ECO:0000259" key="7">
    <source>
        <dbReference type="SMART" id="SM00839"/>
    </source>
</evidence>
<dbReference type="Gene3D" id="3.40.50.720">
    <property type="entry name" value="NAD(P)-binding Rossmann-like Domain"/>
    <property type="match status" value="1"/>
</dbReference>
<keyword evidence="2 6" id="KW-0560">Oxidoreductase</keyword>
<dbReference type="InterPro" id="IPR006095">
    <property type="entry name" value="Glu/Leu/Phe/Val/Trp_DH"/>
</dbReference>
<feature type="binding site" evidence="5">
    <location>
        <begin position="177"/>
        <end position="182"/>
    </location>
    <ligand>
        <name>NAD(+)</name>
        <dbReference type="ChEBI" id="CHEBI:57540"/>
    </ligand>
</feature>
<feature type="domain" description="Glutamate/phenylalanine/leucine/valine/L-tryptophan dehydrogenase C-terminal" evidence="7">
    <location>
        <begin position="141"/>
        <end position="343"/>
    </location>
</feature>
<comment type="similarity">
    <text evidence="1 6">Belongs to the Glu/Leu/Phe/Val dehydrogenases family.</text>
</comment>
<dbReference type="FunFam" id="3.40.50.10860:FF:000010">
    <property type="entry name" value="Leucine dehydrogenase"/>
    <property type="match status" value="1"/>
</dbReference>
<dbReference type="GO" id="GO:0000166">
    <property type="term" value="F:nucleotide binding"/>
    <property type="evidence" value="ECO:0007669"/>
    <property type="project" value="UniProtKB-KW"/>
</dbReference>
<evidence type="ECO:0000313" key="9">
    <source>
        <dbReference type="Proteomes" id="UP000672602"/>
    </source>
</evidence>
<dbReference type="SMART" id="SM00839">
    <property type="entry name" value="ELFV_dehydrog"/>
    <property type="match status" value="1"/>
</dbReference>
<dbReference type="PIRSF" id="PIRSF000188">
    <property type="entry name" value="Phe_leu_dh"/>
    <property type="match status" value="1"/>
</dbReference>
<evidence type="ECO:0000256" key="1">
    <source>
        <dbReference type="ARBA" id="ARBA00006382"/>
    </source>
</evidence>
<dbReference type="Gene3D" id="3.40.50.10860">
    <property type="entry name" value="Leucine Dehydrogenase, chain A, domain 1"/>
    <property type="match status" value="1"/>
</dbReference>
<evidence type="ECO:0000256" key="2">
    <source>
        <dbReference type="ARBA" id="ARBA00023002"/>
    </source>
</evidence>
<dbReference type="SUPFAM" id="SSF53223">
    <property type="entry name" value="Aminoacid dehydrogenase-like, N-terminal domain"/>
    <property type="match status" value="1"/>
</dbReference>
<dbReference type="InterPro" id="IPR036291">
    <property type="entry name" value="NAD(P)-bd_dom_sf"/>
</dbReference>
<dbReference type="GO" id="GO:0016639">
    <property type="term" value="F:oxidoreductase activity, acting on the CH-NH2 group of donors, NAD or NADP as acceptor"/>
    <property type="evidence" value="ECO:0007669"/>
    <property type="project" value="InterPro"/>
</dbReference>
<evidence type="ECO:0000256" key="6">
    <source>
        <dbReference type="RuleBase" id="RU004417"/>
    </source>
</evidence>
<keyword evidence="5" id="KW-0547">Nucleotide-binding</keyword>
<reference evidence="8" key="1">
    <citation type="submission" date="2021-04" db="EMBL/GenBank/DDBJ databases">
        <authorList>
            <person name="Zhang D.-C."/>
        </authorList>
    </citation>
    <scope>NUCLEOTIDE SEQUENCE</scope>
    <source>
        <strain evidence="8">CGMCC 1.15697</strain>
    </source>
</reference>
<dbReference type="Pfam" id="PF02812">
    <property type="entry name" value="ELFV_dehydrog_N"/>
    <property type="match status" value="1"/>
</dbReference>
<dbReference type="CDD" id="cd01075">
    <property type="entry name" value="NAD_bind_Leu_Phe_Val_DH"/>
    <property type="match status" value="1"/>
</dbReference>
<sequence>MTLFTSEHFDDHEQVVFASDATTGLKAIIAIHNTNRGPALGGCRMWAYDSEEAAIADVLRLSRGMTYKNALANLPWGGGKSVIIADAVSDKTPAMMEAMGVAVERLNGRYIVAEDVGTTPEDMVEIDKATDHVRGVKGKGFDPSPATAYGCFAGIKASVKERLGRSDLEGIRVAVQGLGHVGYDLAHQLREAGADLVVADLNENAIAKARNELGAKVVARDAIHAEDVDVFAPCALGAVINDETVGALKAKIVAGSANNQLAADRHGQALADRGILYAPDYVINAGGVIHIYHEGPNYDKQRAFAHVGEIADTLAEIYDRAAKAKVPTHVAADRLAEERFGKRA</sequence>
<dbReference type="RefSeq" id="WP_210682131.1">
    <property type="nucleotide sequence ID" value="NZ_JAGMWN010000004.1"/>
</dbReference>
<comment type="caution">
    <text evidence="8">The sequence shown here is derived from an EMBL/GenBank/DDBJ whole genome shotgun (WGS) entry which is preliminary data.</text>
</comment>
<dbReference type="PRINTS" id="PR00082">
    <property type="entry name" value="GLFDHDRGNASE"/>
</dbReference>
<accession>A0A8J7SMQ8</accession>
<dbReference type="SUPFAM" id="SSF51735">
    <property type="entry name" value="NAD(P)-binding Rossmann-fold domains"/>
    <property type="match status" value="1"/>
</dbReference>
<dbReference type="Proteomes" id="UP000672602">
    <property type="component" value="Unassembled WGS sequence"/>
</dbReference>
<name>A0A8J7SMQ8_9PROT</name>
<dbReference type="PANTHER" id="PTHR42722:SF1">
    <property type="entry name" value="VALINE DEHYDROGENASE"/>
    <property type="match status" value="1"/>
</dbReference>
<feature type="active site" description="Proton donor/acceptor" evidence="4">
    <location>
        <position position="80"/>
    </location>
</feature>
<dbReference type="PANTHER" id="PTHR42722">
    <property type="entry name" value="LEUCINE DEHYDROGENASE"/>
    <property type="match status" value="1"/>
</dbReference>
<evidence type="ECO:0000256" key="4">
    <source>
        <dbReference type="PIRSR" id="PIRSR000188-1"/>
    </source>
</evidence>
<dbReference type="Pfam" id="PF00208">
    <property type="entry name" value="ELFV_dehydrog"/>
    <property type="match status" value="1"/>
</dbReference>
<evidence type="ECO:0000313" key="8">
    <source>
        <dbReference type="EMBL" id="MBP5857553.1"/>
    </source>
</evidence>
<keyword evidence="3 5" id="KW-0520">NAD</keyword>
<gene>
    <name evidence="8" type="ORF">KAJ83_11075</name>
</gene>
<protein>
    <submittedName>
        <fullName evidence="8">Glu/Leu/Phe/Val dehydrogenase</fullName>
    </submittedName>
</protein>
<dbReference type="InterPro" id="IPR046346">
    <property type="entry name" value="Aminoacid_DH-like_N_sf"/>
</dbReference>
<dbReference type="GO" id="GO:0006520">
    <property type="term" value="P:amino acid metabolic process"/>
    <property type="evidence" value="ECO:0007669"/>
    <property type="project" value="InterPro"/>
</dbReference>
<proteinExistence type="inferred from homology"/>
<dbReference type="AlphaFoldDB" id="A0A8J7SMQ8"/>